<dbReference type="OrthoDB" id="3865600at2"/>
<dbReference type="Gene3D" id="2.40.70.10">
    <property type="entry name" value="Acid Proteases"/>
    <property type="match status" value="1"/>
</dbReference>
<proteinExistence type="predicted"/>
<dbReference type="STRING" id="637679.GCA_001550055_02046"/>
<dbReference type="PANTHER" id="PTHR38037:SF1">
    <property type="entry name" value="ATP-DEPENDENT ZINC PROTEASE DOMAIN-CONTAINING PROTEIN-RELATED"/>
    <property type="match status" value="1"/>
</dbReference>
<protein>
    <submittedName>
        <fullName evidence="2">Uncharacterized conserved protein</fullName>
    </submittedName>
</protein>
<sequence length="150" mass="17040">MRSKLIIGWREWAALPDLGVDHIKAKIDTGAKTSAIHAYRVKKIVKDGAPWAAFRLHPVQKHKKPEILCEAPIVDERLVRSSNGHEETRFVVRTTLRLGPLARPIELTLTNRDEMGFRMLIGRQALKKFYLVDSGLSYGLGEPDNPLYRT</sequence>
<organism evidence="2 3">
    <name type="scientific">Kordiimonas lacus</name>
    <dbReference type="NCBI Taxonomy" id="637679"/>
    <lineage>
        <taxon>Bacteria</taxon>
        <taxon>Pseudomonadati</taxon>
        <taxon>Pseudomonadota</taxon>
        <taxon>Alphaproteobacteria</taxon>
        <taxon>Kordiimonadales</taxon>
        <taxon>Kordiimonadaceae</taxon>
        <taxon>Kordiimonas</taxon>
    </lineage>
</organism>
<reference evidence="2 3" key="1">
    <citation type="submission" date="2016-10" db="EMBL/GenBank/DDBJ databases">
        <authorList>
            <person name="de Groot N.N."/>
        </authorList>
    </citation>
    <scope>NUCLEOTIDE SEQUENCE [LARGE SCALE GENOMIC DNA]</scope>
    <source>
        <strain evidence="2 3">CGMCC 1.9109</strain>
    </source>
</reference>
<dbReference type="RefSeq" id="WP_068304553.1">
    <property type="nucleotide sequence ID" value="NZ_DAIOMO010000004.1"/>
</dbReference>
<dbReference type="Pfam" id="PF05618">
    <property type="entry name" value="Zn_protease"/>
    <property type="match status" value="1"/>
</dbReference>
<gene>
    <name evidence="2" type="ORF">SAMN04488071_1809</name>
</gene>
<dbReference type="InterPro" id="IPR021109">
    <property type="entry name" value="Peptidase_aspartic_dom_sf"/>
</dbReference>
<dbReference type="SUPFAM" id="SSF50630">
    <property type="entry name" value="Acid proteases"/>
    <property type="match status" value="1"/>
</dbReference>
<dbReference type="Proteomes" id="UP000183685">
    <property type="component" value="Unassembled WGS sequence"/>
</dbReference>
<accession>A0A1G6ZGU4</accession>
<name>A0A1G6ZGU4_9PROT</name>
<keyword evidence="3" id="KW-1185">Reference proteome</keyword>
<evidence type="ECO:0000313" key="2">
    <source>
        <dbReference type="EMBL" id="SDE01790.1"/>
    </source>
</evidence>
<dbReference type="PANTHER" id="PTHR38037">
    <property type="entry name" value="ZN_PROTEASE DOMAIN-CONTAINING PROTEIN"/>
    <property type="match status" value="1"/>
</dbReference>
<dbReference type="AlphaFoldDB" id="A0A1G6ZGU4"/>
<dbReference type="InterPro" id="IPR008503">
    <property type="entry name" value="Asp_endopeptidase"/>
</dbReference>
<dbReference type="EMBL" id="FNAK01000004">
    <property type="protein sequence ID" value="SDE01790.1"/>
    <property type="molecule type" value="Genomic_DNA"/>
</dbReference>
<feature type="domain" description="Retropepsin-like aspartic endopeptidase" evidence="1">
    <location>
        <begin position="6"/>
        <end position="138"/>
    </location>
</feature>
<evidence type="ECO:0000259" key="1">
    <source>
        <dbReference type="Pfam" id="PF05618"/>
    </source>
</evidence>
<evidence type="ECO:0000313" key="3">
    <source>
        <dbReference type="Proteomes" id="UP000183685"/>
    </source>
</evidence>